<dbReference type="GO" id="GO:0006357">
    <property type="term" value="P:regulation of transcription by RNA polymerase II"/>
    <property type="evidence" value="ECO:0007669"/>
    <property type="project" value="TreeGrafter"/>
</dbReference>
<dbReference type="Proteomes" id="UP000604273">
    <property type="component" value="Unassembled WGS sequence"/>
</dbReference>
<keyword evidence="5" id="KW-1185">Reference proteome</keyword>
<dbReference type="Pfam" id="PF02541">
    <property type="entry name" value="Ppx-GppA"/>
    <property type="match status" value="1"/>
</dbReference>
<dbReference type="InterPro" id="IPR057512">
    <property type="entry name" value="RTG2_C"/>
</dbReference>
<evidence type="ECO:0000313" key="4">
    <source>
        <dbReference type="EMBL" id="KAF4951229.1"/>
    </source>
</evidence>
<dbReference type="FunFam" id="3.30.420.40:FF:000191">
    <property type="entry name" value="Retrograde regulation protein 2"/>
    <property type="match status" value="1"/>
</dbReference>
<evidence type="ECO:0000259" key="2">
    <source>
        <dbReference type="Pfam" id="PF02541"/>
    </source>
</evidence>
<evidence type="ECO:0000256" key="1">
    <source>
        <dbReference type="SAM" id="Phobius"/>
    </source>
</evidence>
<dbReference type="InterPro" id="IPR043129">
    <property type="entry name" value="ATPase_NBD"/>
</dbReference>
<evidence type="ECO:0008006" key="6">
    <source>
        <dbReference type="Google" id="ProtNLM"/>
    </source>
</evidence>
<dbReference type="Gene3D" id="1.10.3210.10">
    <property type="entry name" value="Hypothetical protein af1432"/>
    <property type="match status" value="1"/>
</dbReference>
<sequence length="655" mass="71424">MTPHIPRQPQTRTEPTFALCWSHLSLINAGTNSKHMLYPLRPRLFIDYRNVSLRVFRPDWINPLSRSIMTSHAPNIITLDNLSGTITPWNPQGESQLYAIVDMGSNGIRFSITSLAPPATRLLRPIYSTRAAISLFDALKNTSQGLIFLPETIVAVSKTLERFHQLATRHGVPTRHITILATEAMRRADNASEMLEAISSVTNGLKVSILEPAVETLFGAVMGSRSGLVGVEGGALFLDLGGGSVQMTWVDTSKPNYELDAARAGVSLPFGAARLIRVLQEQPADVQVSEISKLQTGMQQAYANLCSKFPALNALKASQDKDSRVNVFMCGGGFRGYGSMLMHQDPVSPYPIPYTNGYTAPGTLFSKVEHMRRVNEEHGSHIFGLSKRRRKQFPAIATVIDALLATVPNIGNVTFCGGSNRQGALMMKLPFEIRECNPLNILAGVTKDEKPVFDAVLSTLRSALPAEVDFSSMPSILTPGLDYLFVRDIWTRQGHDSDNNSSFVLHHAITRDAEVPGLTHTGRALLALSASARWGGNLGPLDSQLQQGLSALLESQHLDAPFWASYIGAIAGLIAMVVPIIPMTAEEVKNSISIKTHLKKAEDKKERIVLTIRVASANIAGVSLEDLADRVEKTAKKNGGKKPRYKITAQVSLLP</sequence>
<proteinExistence type="predicted"/>
<gene>
    <name evidence="4" type="ORF">FGADI_7634</name>
</gene>
<name>A0A8H4WVD6_9HYPO</name>
<feature type="domain" description="RTG2 C-terminal" evidence="3">
    <location>
        <begin position="450"/>
        <end position="651"/>
    </location>
</feature>
<reference evidence="4" key="2">
    <citation type="submission" date="2020-05" db="EMBL/GenBank/DDBJ databases">
        <authorList>
            <person name="Kim H.-S."/>
            <person name="Proctor R.H."/>
            <person name="Brown D.W."/>
        </authorList>
    </citation>
    <scope>NUCLEOTIDE SEQUENCE</scope>
    <source>
        <strain evidence="4">NRRL 45417</strain>
    </source>
</reference>
<dbReference type="InterPro" id="IPR003695">
    <property type="entry name" value="Ppx_GppA_N"/>
</dbReference>
<evidence type="ECO:0000259" key="3">
    <source>
        <dbReference type="Pfam" id="PF23566"/>
    </source>
</evidence>
<evidence type="ECO:0000313" key="5">
    <source>
        <dbReference type="Proteomes" id="UP000604273"/>
    </source>
</evidence>
<dbReference type="SUPFAM" id="SSF53067">
    <property type="entry name" value="Actin-like ATPase domain"/>
    <property type="match status" value="2"/>
</dbReference>
<dbReference type="OrthoDB" id="2014654at2759"/>
<keyword evidence="1" id="KW-0472">Membrane</keyword>
<dbReference type="PANTHER" id="PTHR30005:SF0">
    <property type="entry name" value="RETROGRADE REGULATION PROTEIN 2"/>
    <property type="match status" value="1"/>
</dbReference>
<dbReference type="EMBL" id="JABFAI010000184">
    <property type="protein sequence ID" value="KAF4951229.1"/>
    <property type="molecule type" value="Genomic_DNA"/>
</dbReference>
<keyword evidence="1" id="KW-1133">Transmembrane helix</keyword>
<dbReference type="PANTHER" id="PTHR30005">
    <property type="entry name" value="EXOPOLYPHOSPHATASE"/>
    <property type="match status" value="1"/>
</dbReference>
<comment type="caution">
    <text evidence="4">The sequence shown here is derived from an EMBL/GenBank/DDBJ whole genome shotgun (WGS) entry which is preliminary data.</text>
</comment>
<dbReference type="Gene3D" id="3.30.420.150">
    <property type="entry name" value="Exopolyphosphatase. Domain 2"/>
    <property type="match status" value="1"/>
</dbReference>
<dbReference type="Gene3D" id="3.30.420.40">
    <property type="match status" value="1"/>
</dbReference>
<keyword evidence="1" id="KW-0812">Transmembrane</keyword>
<accession>A0A8H4WVD6</accession>
<feature type="transmembrane region" description="Helical" evidence="1">
    <location>
        <begin position="563"/>
        <end position="585"/>
    </location>
</feature>
<dbReference type="Pfam" id="PF23566">
    <property type="entry name" value="RTG2_C"/>
    <property type="match status" value="1"/>
</dbReference>
<protein>
    <recommendedName>
        <fullName evidence="6">Retrograde regulation protein 2</fullName>
    </recommendedName>
</protein>
<reference evidence="4" key="1">
    <citation type="journal article" date="2020" name="BMC Genomics">
        <title>Correction to: Identification and distribution of gene clusters required for synthesis of sphingolipid metabolism inhibitors in diverse species of the filamentous fungus Fusarium.</title>
        <authorList>
            <person name="Kim H.S."/>
            <person name="Lohmar J.M."/>
            <person name="Busman M."/>
            <person name="Brown D.W."/>
            <person name="Naumann T.A."/>
            <person name="Divon H.H."/>
            <person name="Lysoe E."/>
            <person name="Uhlig S."/>
            <person name="Proctor R.H."/>
        </authorList>
    </citation>
    <scope>NUCLEOTIDE SEQUENCE</scope>
    <source>
        <strain evidence="4">NRRL 45417</strain>
    </source>
</reference>
<organism evidence="4 5">
    <name type="scientific">Fusarium gaditjirri</name>
    <dbReference type="NCBI Taxonomy" id="282569"/>
    <lineage>
        <taxon>Eukaryota</taxon>
        <taxon>Fungi</taxon>
        <taxon>Dikarya</taxon>
        <taxon>Ascomycota</taxon>
        <taxon>Pezizomycotina</taxon>
        <taxon>Sordariomycetes</taxon>
        <taxon>Hypocreomycetidae</taxon>
        <taxon>Hypocreales</taxon>
        <taxon>Nectriaceae</taxon>
        <taxon>Fusarium</taxon>
        <taxon>Fusarium nisikadoi species complex</taxon>
    </lineage>
</organism>
<dbReference type="InterPro" id="IPR050273">
    <property type="entry name" value="GppA/Ppx_hydrolase"/>
</dbReference>
<dbReference type="AlphaFoldDB" id="A0A8H4WVD6"/>
<feature type="domain" description="Ppx/GppA phosphatase N-terminal" evidence="2">
    <location>
        <begin position="123"/>
        <end position="430"/>
    </location>
</feature>